<accession>J3VTX0</accession>
<comment type="subunit">
    <text evidence="5 7">Monomer.</text>
</comment>
<evidence type="ECO:0000256" key="5">
    <source>
        <dbReference type="HAMAP-Rule" id="MF_00235"/>
    </source>
</evidence>
<dbReference type="HAMAP" id="MF_00235">
    <property type="entry name" value="Adenylate_kinase_Adk"/>
    <property type="match status" value="1"/>
</dbReference>
<evidence type="ECO:0000313" key="10">
    <source>
        <dbReference type="Proteomes" id="UP000003937"/>
    </source>
</evidence>
<dbReference type="InterPro" id="IPR033690">
    <property type="entry name" value="Adenylat_kinase_CS"/>
</dbReference>
<dbReference type="OrthoDB" id="9805030at2"/>
<dbReference type="GO" id="GO:0004017">
    <property type="term" value="F:AMP kinase activity"/>
    <property type="evidence" value="ECO:0007669"/>
    <property type="project" value="UniProtKB-UniRule"/>
</dbReference>
<dbReference type="GO" id="GO:0044209">
    <property type="term" value="P:AMP salvage"/>
    <property type="evidence" value="ECO:0007669"/>
    <property type="project" value="UniProtKB-UniRule"/>
</dbReference>
<evidence type="ECO:0000313" key="9">
    <source>
        <dbReference type="EMBL" id="AFP85491.1"/>
    </source>
</evidence>
<organism evidence="9 10">
    <name type="scientific">secondary endosymbiont of Heteropsylla cubana</name>
    <dbReference type="NCBI Taxonomy" id="134287"/>
    <lineage>
        <taxon>Bacteria</taxon>
        <taxon>Pseudomonadati</taxon>
        <taxon>Pseudomonadota</taxon>
        <taxon>Gammaproteobacteria</taxon>
        <taxon>Enterobacterales</taxon>
        <taxon>Enterobacteriaceae</taxon>
        <taxon>aphid secondary symbionts</taxon>
    </lineage>
</organism>
<evidence type="ECO:0000256" key="4">
    <source>
        <dbReference type="ARBA" id="ARBA00022777"/>
    </source>
</evidence>
<keyword evidence="3 5" id="KW-0547">Nucleotide-binding</keyword>
<proteinExistence type="inferred from homology"/>
<evidence type="ECO:0000256" key="1">
    <source>
        <dbReference type="ARBA" id="ARBA00022679"/>
    </source>
</evidence>
<dbReference type="Pfam" id="PF05191">
    <property type="entry name" value="ADK_lid"/>
    <property type="match status" value="1"/>
</dbReference>
<feature type="binding site" evidence="5">
    <location>
        <begin position="57"/>
        <end position="59"/>
    </location>
    <ligand>
        <name>AMP</name>
        <dbReference type="ChEBI" id="CHEBI:456215"/>
    </ligand>
</feature>
<dbReference type="CDD" id="cd01428">
    <property type="entry name" value="ADK"/>
    <property type="match status" value="1"/>
</dbReference>
<evidence type="ECO:0000256" key="2">
    <source>
        <dbReference type="ARBA" id="ARBA00022727"/>
    </source>
</evidence>
<dbReference type="PROSITE" id="PS00113">
    <property type="entry name" value="ADENYLATE_KINASE"/>
    <property type="match status" value="1"/>
</dbReference>
<evidence type="ECO:0000256" key="7">
    <source>
        <dbReference type="RuleBase" id="RU003331"/>
    </source>
</evidence>
<dbReference type="STRING" id="134287.A35E_00180"/>
<sequence>MRIMLLGPPGAGKGTQAQFIMKKYNISHISTGDMLRLAVYGQSKIDQQIKKLIDNGTLINDDLVIALVNNRIKQNDCRNSFLLDGFPRTLRQVNAMKEEGIMVDYVLELAIPDDLIIQRIVGRQIDNLSGRVYHAQFHPPKKEGKDDITGKPLSMRRDDREDTIKNRLLEYRQQTIPVIEYYRKEGYAGHLQYIKIDGTQSVKDISTELSQIFN</sequence>
<reference evidence="9 10" key="1">
    <citation type="journal article" date="2012" name="Mol. Biol. Evol.">
        <title>Genome reduction and co-evolution between the primary and secondary bacterial symbionts of psyllids.</title>
        <authorList>
            <person name="Sloan D.B."/>
            <person name="Moran N.A."/>
        </authorList>
    </citation>
    <scope>NUCLEOTIDE SEQUENCE [LARGE SCALE GENOMIC DNA]</scope>
    <source>
        <strain evidence="9">Hcub_S</strain>
    </source>
</reference>
<dbReference type="HOGENOM" id="CLU_032354_1_2_6"/>
<name>J3VTX0_9ENTR</name>
<feature type="binding site" evidence="5">
    <location>
        <position position="31"/>
    </location>
    <ligand>
        <name>AMP</name>
        <dbReference type="ChEBI" id="CHEBI:456215"/>
    </ligand>
</feature>
<dbReference type="PRINTS" id="PR00094">
    <property type="entry name" value="ADENYLTKNASE"/>
</dbReference>
<dbReference type="SUPFAM" id="SSF52540">
    <property type="entry name" value="P-loop containing nucleoside triphosphate hydrolases"/>
    <property type="match status" value="1"/>
</dbReference>
<feature type="binding site" evidence="5">
    <location>
        <position position="123"/>
    </location>
    <ligand>
        <name>ATP</name>
        <dbReference type="ChEBI" id="CHEBI:30616"/>
    </ligand>
</feature>
<protein>
    <recommendedName>
        <fullName evidence="5 7">Adenylate kinase</fullName>
        <shortName evidence="5">AK</shortName>
        <ecNumber evidence="5 7">2.7.4.3</ecNumber>
    </recommendedName>
    <alternativeName>
        <fullName evidence="5">ATP-AMP transphosphorylase</fullName>
    </alternativeName>
    <alternativeName>
        <fullName evidence="5">ATP:AMP phosphotransferase</fullName>
    </alternativeName>
    <alternativeName>
        <fullName evidence="5">Adenylate monophosphate kinase</fullName>
    </alternativeName>
</protein>
<feature type="region of interest" description="NMP" evidence="5">
    <location>
        <begin position="30"/>
        <end position="59"/>
    </location>
</feature>
<comment type="pathway">
    <text evidence="5">Purine metabolism; AMP biosynthesis via salvage pathway; AMP from ADP: step 1/1.</text>
</comment>
<keyword evidence="10" id="KW-1185">Reference proteome</keyword>
<dbReference type="Proteomes" id="UP000003937">
    <property type="component" value="Chromosome"/>
</dbReference>
<dbReference type="PANTHER" id="PTHR23359">
    <property type="entry name" value="NUCLEOTIDE KINASE"/>
    <property type="match status" value="1"/>
</dbReference>
<evidence type="ECO:0000256" key="6">
    <source>
        <dbReference type="RuleBase" id="RU003330"/>
    </source>
</evidence>
<dbReference type="FunFam" id="3.40.50.300:FF:000106">
    <property type="entry name" value="Adenylate kinase mitochondrial"/>
    <property type="match status" value="1"/>
</dbReference>
<dbReference type="NCBIfam" id="TIGR01351">
    <property type="entry name" value="adk"/>
    <property type="match status" value="1"/>
</dbReference>
<comment type="similarity">
    <text evidence="5 6">Belongs to the adenylate kinase family.</text>
</comment>
<dbReference type="KEGG" id="sehc:A35E_00180"/>
<feature type="binding site" evidence="5">
    <location>
        <position position="167"/>
    </location>
    <ligand>
        <name>AMP</name>
        <dbReference type="ChEBI" id="CHEBI:456215"/>
    </ligand>
</feature>
<dbReference type="InterPro" id="IPR006259">
    <property type="entry name" value="Adenyl_kin_sub"/>
</dbReference>
<dbReference type="Gene3D" id="3.40.50.300">
    <property type="entry name" value="P-loop containing nucleotide triphosphate hydrolases"/>
    <property type="match status" value="1"/>
</dbReference>
<evidence type="ECO:0000256" key="3">
    <source>
        <dbReference type="ARBA" id="ARBA00022741"/>
    </source>
</evidence>
<comment type="subcellular location">
    <subcellularLocation>
        <location evidence="5 7">Cytoplasm</location>
    </subcellularLocation>
</comment>
<dbReference type="InterPro" id="IPR000850">
    <property type="entry name" value="Adenylat/UMP-CMP_kin"/>
</dbReference>
<feature type="region of interest" description="LID" evidence="5">
    <location>
        <begin position="122"/>
        <end position="159"/>
    </location>
</feature>
<feature type="binding site" evidence="5">
    <location>
        <begin position="85"/>
        <end position="88"/>
    </location>
    <ligand>
        <name>AMP</name>
        <dbReference type="ChEBI" id="CHEBI:456215"/>
    </ligand>
</feature>
<feature type="binding site" evidence="5">
    <location>
        <begin position="10"/>
        <end position="15"/>
    </location>
    <ligand>
        <name>ATP</name>
        <dbReference type="ChEBI" id="CHEBI:30616"/>
    </ligand>
</feature>
<comment type="function">
    <text evidence="5">Catalyzes the reversible transfer of the terminal phosphate group between ATP and AMP. Plays an important role in cellular energy homeostasis and in adenine nucleotide metabolism.</text>
</comment>
<dbReference type="InterPro" id="IPR007862">
    <property type="entry name" value="Adenylate_kinase_lid-dom"/>
</dbReference>
<dbReference type="GO" id="GO:0005524">
    <property type="term" value="F:ATP binding"/>
    <property type="evidence" value="ECO:0007669"/>
    <property type="project" value="UniProtKB-UniRule"/>
</dbReference>
<dbReference type="PATRIC" id="fig|134287.3.peg.169"/>
<dbReference type="EC" id="2.7.4.3" evidence="5 7"/>
<keyword evidence="2 5" id="KW-0545">Nucleotide biosynthesis</keyword>
<feature type="binding site" evidence="5">
    <location>
        <begin position="132"/>
        <end position="133"/>
    </location>
    <ligand>
        <name>ATP</name>
        <dbReference type="ChEBI" id="CHEBI:30616"/>
    </ligand>
</feature>
<evidence type="ECO:0000259" key="8">
    <source>
        <dbReference type="Pfam" id="PF05191"/>
    </source>
</evidence>
<feature type="binding site" evidence="5">
    <location>
        <position position="36"/>
    </location>
    <ligand>
        <name>AMP</name>
        <dbReference type="ChEBI" id="CHEBI:456215"/>
    </ligand>
</feature>
<dbReference type="NCBIfam" id="NF001381">
    <property type="entry name" value="PRK00279.1-3"/>
    <property type="match status" value="1"/>
</dbReference>
<comment type="caution">
    <text evidence="5">Lacks conserved residue(s) required for the propagation of feature annotation.</text>
</comment>
<dbReference type="NCBIfam" id="NF001379">
    <property type="entry name" value="PRK00279.1-1"/>
    <property type="match status" value="1"/>
</dbReference>
<feature type="domain" description="Adenylate kinase active site lid" evidence="8">
    <location>
        <begin position="129"/>
        <end position="158"/>
    </location>
</feature>
<dbReference type="UniPathway" id="UPA00588">
    <property type="reaction ID" value="UER00649"/>
</dbReference>
<comment type="domain">
    <text evidence="5">Consists of three domains, a large central CORE domain and two small peripheral domains, NMPbind and LID, which undergo movements during catalysis. The LID domain closes over the site of phosphoryl transfer upon ATP binding. Assembling and dissambling the active center during each catalytic cycle provides an effective means to prevent ATP hydrolysis.</text>
</comment>
<keyword evidence="4 5" id="KW-0418">Kinase</keyword>
<feature type="binding site" evidence="5">
    <location>
        <position position="156"/>
    </location>
    <ligand>
        <name>AMP</name>
        <dbReference type="ChEBI" id="CHEBI:456215"/>
    </ligand>
</feature>
<dbReference type="InterPro" id="IPR027417">
    <property type="entry name" value="P-loop_NTPase"/>
</dbReference>
<dbReference type="RefSeq" id="WP_014888788.1">
    <property type="nucleotide sequence ID" value="NC_018420.1"/>
</dbReference>
<keyword evidence="1 5" id="KW-0808">Transferase</keyword>
<feature type="binding site" evidence="5">
    <location>
        <position position="92"/>
    </location>
    <ligand>
        <name>AMP</name>
        <dbReference type="ChEBI" id="CHEBI:456215"/>
    </ligand>
</feature>
<feature type="binding site" evidence="5">
    <location>
        <position position="200"/>
    </location>
    <ligand>
        <name>ATP</name>
        <dbReference type="ChEBI" id="CHEBI:30616"/>
    </ligand>
</feature>
<dbReference type="EMBL" id="CP003547">
    <property type="protein sequence ID" value="AFP85491.1"/>
    <property type="molecule type" value="Genomic_DNA"/>
</dbReference>
<dbReference type="Pfam" id="PF00406">
    <property type="entry name" value="ADK"/>
    <property type="match status" value="1"/>
</dbReference>
<keyword evidence="5 7" id="KW-0067">ATP-binding</keyword>
<dbReference type="GO" id="GO:0005737">
    <property type="term" value="C:cytoplasm"/>
    <property type="evidence" value="ECO:0007669"/>
    <property type="project" value="UniProtKB-SubCell"/>
</dbReference>
<dbReference type="AlphaFoldDB" id="J3VTX0"/>
<keyword evidence="5" id="KW-0963">Cytoplasm</keyword>
<comment type="catalytic activity">
    <reaction evidence="5 7">
        <text>AMP + ATP = 2 ADP</text>
        <dbReference type="Rhea" id="RHEA:12973"/>
        <dbReference type="ChEBI" id="CHEBI:30616"/>
        <dbReference type="ChEBI" id="CHEBI:456215"/>
        <dbReference type="ChEBI" id="CHEBI:456216"/>
        <dbReference type="EC" id="2.7.4.3"/>
    </reaction>
</comment>
<gene>
    <name evidence="5" type="primary">adk</name>
    <name evidence="9" type="ORF">A35E_00180</name>
</gene>